<reference evidence="7 8" key="1">
    <citation type="submission" date="2019-08" db="EMBL/GenBank/DDBJ databases">
        <authorList>
            <person name="Dong K."/>
        </authorList>
    </citation>
    <scope>NUCLEOTIDE SEQUENCE [LARGE SCALE GENOMIC DNA]</scope>
    <source>
        <strain evidence="7 8">M4-8</strain>
    </source>
</reference>
<keyword evidence="6" id="KW-1133">Transmembrane helix</keyword>
<evidence type="ECO:0000313" key="7">
    <source>
        <dbReference type="EMBL" id="TXK02729.1"/>
    </source>
</evidence>
<dbReference type="PIRSF" id="PIRSF001227">
    <property type="entry name" value="Pen_acylase"/>
    <property type="match status" value="1"/>
</dbReference>
<feature type="transmembrane region" description="Helical" evidence="6">
    <location>
        <begin position="24"/>
        <end position="46"/>
    </location>
</feature>
<keyword evidence="6" id="KW-0812">Transmembrane</keyword>
<keyword evidence="5" id="KW-0479">Metal-binding</keyword>
<dbReference type="Gene3D" id="1.10.439.10">
    <property type="entry name" value="Penicillin Amidohydrolase, domain 1"/>
    <property type="match status" value="1"/>
</dbReference>
<evidence type="ECO:0000256" key="6">
    <source>
        <dbReference type="SAM" id="Phobius"/>
    </source>
</evidence>
<organism evidence="7 8">
    <name type="scientific">Microbacterium mitrae</name>
    <dbReference type="NCBI Taxonomy" id="664640"/>
    <lineage>
        <taxon>Bacteria</taxon>
        <taxon>Bacillati</taxon>
        <taxon>Actinomycetota</taxon>
        <taxon>Actinomycetes</taxon>
        <taxon>Micrococcales</taxon>
        <taxon>Microbacteriaceae</taxon>
        <taxon>Microbacterium</taxon>
    </lineage>
</organism>
<gene>
    <name evidence="7" type="ORF">FVP60_12685</name>
</gene>
<comment type="caution">
    <text evidence="7">The sequence shown here is derived from an EMBL/GenBank/DDBJ whole genome shotgun (WGS) entry which is preliminary data.</text>
</comment>
<dbReference type="Proteomes" id="UP000321196">
    <property type="component" value="Unassembled WGS sequence"/>
</dbReference>
<dbReference type="Gene3D" id="1.10.1400.10">
    <property type="match status" value="1"/>
</dbReference>
<dbReference type="EMBL" id="VRSW01000006">
    <property type="protein sequence ID" value="TXK02729.1"/>
    <property type="molecule type" value="Genomic_DNA"/>
</dbReference>
<name>A0A5C8HK66_9MICO</name>
<keyword evidence="6" id="KW-0472">Membrane</keyword>
<dbReference type="InterPro" id="IPR023343">
    <property type="entry name" value="Penicillin_amidase_dom1"/>
</dbReference>
<comment type="cofactor">
    <cofactor evidence="5">
        <name>Ca(2+)</name>
        <dbReference type="ChEBI" id="CHEBI:29108"/>
    </cofactor>
    <text evidence="5">Binds 1 Ca(2+) ion per dimer.</text>
</comment>
<keyword evidence="8" id="KW-1185">Reference proteome</keyword>
<keyword evidence="5" id="KW-0106">Calcium</keyword>
<sequence>MTTDATAVVTKRPLTAGTIVRRSLLTIVAVIAVAVIVASALISWTIQRPFPTYNGEVAVDGLTNTVTIQRNEQGVPTITAENTDDLFFAQGYAHAQDRFWEMDFRRHVTAGRVAELFGESQVGTDMFLRTLGWHEIAEEEVAALDETTLSYYESYAAGVNAYLAENKGGDLALEYSVLGLTNPGYEPEPWTPADSVAWLKAMAWDLRTNIEDETDRALLLQNFTPEQVAALYPAYPFDEHPTIVDTATLPTVIQGNGDGSGTISDGSGAATANAGTIDDASVAVPTVGAAGIEWESASGVLEAVEKLVGDAGEGIGSNSWVVSGEHTESGLPLLANDPHLGAALPSVWTQMQLKCAQPSPACPFNVSGFSFSGLPGIVIGHNDTVAWGFTNLTTDVADLYIERVQDDQYWRDGALVDFEERTEIVKVAGGDDVELTIRSTVHGPVVSGLTGDFTAIADDANFDAAPEGDSYAVSLKWTALEVTTTPAAIFALNTAHSLEDFRAAAAMFSVPAQNLIYADVDGNIAYQAPGNLPIRGAGDGWIPQPGWDSAYDWQGYIPFAALPASENPKEGYIVTANAAIVDDSYPYFLSRDWDDGYRADRIVNLIEAAIAEGPITAEQMRAIQMDQEMFIGKRLTTAVADIKSDRPGVQAALELLAGWDAQNAKDSAAAAYANVLWDTLVMAMFAERDVPAPVTGQSRLFQAVDALLSDPSSEWWVNEKLGISSQAEMLDYAVNEAYDRLAELQGEDVTKWNWGSLHAITLRSDTFGSSGIAPIEWLFNRGPYDVGGGASVVDATGWTIGESFATTTVPSMRMVIDVSDWDASTYINLTGTSGHAFHPNYVDQAPIWADGGQLPWAFTPEAVAAETTDTLTLTPKE</sequence>
<dbReference type="CDD" id="cd03747">
    <property type="entry name" value="Ntn_PGA_like"/>
    <property type="match status" value="1"/>
</dbReference>
<feature type="binding site" evidence="5">
    <location>
        <position position="398"/>
    </location>
    <ligand>
        <name>Ca(2+)</name>
        <dbReference type="ChEBI" id="CHEBI:29108"/>
    </ligand>
</feature>
<dbReference type="PANTHER" id="PTHR34218:SF4">
    <property type="entry name" value="ACYL-HOMOSERINE LACTONE ACYLASE QUIP"/>
    <property type="match status" value="1"/>
</dbReference>
<dbReference type="GO" id="GO:0016811">
    <property type="term" value="F:hydrolase activity, acting on carbon-nitrogen (but not peptide) bonds, in linear amides"/>
    <property type="evidence" value="ECO:0007669"/>
    <property type="project" value="InterPro"/>
</dbReference>
<feature type="active site" description="Nucleophile" evidence="4">
    <location>
        <position position="317"/>
    </location>
</feature>
<proteinExistence type="inferred from homology"/>
<dbReference type="OrthoDB" id="9759796at2"/>
<evidence type="ECO:0000256" key="1">
    <source>
        <dbReference type="ARBA" id="ARBA00006586"/>
    </source>
</evidence>
<dbReference type="GO" id="GO:0017000">
    <property type="term" value="P:antibiotic biosynthetic process"/>
    <property type="evidence" value="ECO:0007669"/>
    <property type="project" value="InterPro"/>
</dbReference>
<dbReference type="InterPro" id="IPR014395">
    <property type="entry name" value="Pen/GL7ACA/AHL_acylase"/>
</dbReference>
<comment type="similarity">
    <text evidence="1">Belongs to the peptidase S45 family.</text>
</comment>
<evidence type="ECO:0000256" key="3">
    <source>
        <dbReference type="ARBA" id="ARBA00023145"/>
    </source>
</evidence>
<evidence type="ECO:0000256" key="5">
    <source>
        <dbReference type="PIRSR" id="PIRSR001227-2"/>
    </source>
</evidence>
<dbReference type="GO" id="GO:0046872">
    <property type="term" value="F:metal ion binding"/>
    <property type="evidence" value="ECO:0007669"/>
    <property type="project" value="UniProtKB-KW"/>
</dbReference>
<evidence type="ECO:0000313" key="8">
    <source>
        <dbReference type="Proteomes" id="UP000321196"/>
    </source>
</evidence>
<dbReference type="SUPFAM" id="SSF56235">
    <property type="entry name" value="N-terminal nucleophile aminohydrolases (Ntn hydrolases)"/>
    <property type="match status" value="1"/>
</dbReference>
<evidence type="ECO:0000256" key="4">
    <source>
        <dbReference type="PIRSR" id="PIRSR001227-1"/>
    </source>
</evidence>
<dbReference type="Gene3D" id="3.60.20.10">
    <property type="entry name" value="Glutamine Phosphoribosylpyrophosphate, subunit 1, domain 1"/>
    <property type="match status" value="1"/>
</dbReference>
<dbReference type="AlphaFoldDB" id="A0A5C8HK66"/>
<protein>
    <submittedName>
        <fullName evidence="7">Penicillin acylase family protein</fullName>
    </submittedName>
</protein>
<dbReference type="InterPro" id="IPR043146">
    <property type="entry name" value="Penicillin_amidase_N_B-knob"/>
</dbReference>
<dbReference type="InterPro" id="IPR043147">
    <property type="entry name" value="Penicillin_amidase_A-knob"/>
</dbReference>
<keyword evidence="3" id="KW-0865">Zymogen</keyword>
<dbReference type="PANTHER" id="PTHR34218">
    <property type="entry name" value="PEPTIDASE S45 PENICILLIN AMIDASE"/>
    <property type="match status" value="1"/>
</dbReference>
<feature type="binding site" evidence="5">
    <location>
        <position position="213"/>
    </location>
    <ligand>
        <name>Ca(2+)</name>
        <dbReference type="ChEBI" id="CHEBI:29108"/>
    </ligand>
</feature>
<feature type="binding site" evidence="5">
    <location>
        <position position="395"/>
    </location>
    <ligand>
        <name>Ca(2+)</name>
        <dbReference type="ChEBI" id="CHEBI:29108"/>
    </ligand>
</feature>
<dbReference type="Pfam" id="PF01804">
    <property type="entry name" value="Penicil_amidase"/>
    <property type="match status" value="1"/>
</dbReference>
<evidence type="ECO:0000256" key="2">
    <source>
        <dbReference type="ARBA" id="ARBA00022801"/>
    </source>
</evidence>
<dbReference type="Gene3D" id="2.30.120.10">
    <property type="match status" value="1"/>
</dbReference>
<dbReference type="InterPro" id="IPR002692">
    <property type="entry name" value="S45"/>
</dbReference>
<dbReference type="RefSeq" id="WP_147826663.1">
    <property type="nucleotide sequence ID" value="NZ_BAAARG010000005.1"/>
</dbReference>
<keyword evidence="2" id="KW-0378">Hydrolase</keyword>
<dbReference type="InterPro" id="IPR029055">
    <property type="entry name" value="Ntn_hydrolases_N"/>
</dbReference>
<accession>A0A5C8HK66</accession>